<keyword evidence="2" id="KW-0808">Transferase</keyword>
<accession>A0A7J0BIE8</accession>
<dbReference type="Gene3D" id="3.90.1200.10">
    <property type="match status" value="1"/>
</dbReference>
<dbReference type="SUPFAM" id="SSF56112">
    <property type="entry name" value="Protein kinase-like (PK-like)"/>
    <property type="match status" value="1"/>
</dbReference>
<comment type="caution">
    <text evidence="2">The sequence shown here is derived from an EMBL/GenBank/DDBJ whole genome shotgun (WGS) entry which is preliminary data.</text>
</comment>
<organism evidence="2 3">
    <name type="scientific">Desulfovibrio subterraneus</name>
    <dbReference type="NCBI Taxonomy" id="2718620"/>
    <lineage>
        <taxon>Bacteria</taxon>
        <taxon>Pseudomonadati</taxon>
        <taxon>Thermodesulfobacteriota</taxon>
        <taxon>Desulfovibrionia</taxon>
        <taxon>Desulfovibrionales</taxon>
        <taxon>Desulfovibrionaceae</taxon>
        <taxon>Desulfovibrio</taxon>
    </lineage>
</organism>
<evidence type="ECO:0000313" key="2">
    <source>
        <dbReference type="EMBL" id="GFM33543.1"/>
    </source>
</evidence>
<evidence type="ECO:0000259" key="1">
    <source>
        <dbReference type="Pfam" id="PF01636"/>
    </source>
</evidence>
<dbReference type="EMBL" id="BLVO01000013">
    <property type="protein sequence ID" value="GFM33543.1"/>
    <property type="molecule type" value="Genomic_DNA"/>
</dbReference>
<dbReference type="GO" id="GO:0016740">
    <property type="term" value="F:transferase activity"/>
    <property type="evidence" value="ECO:0007669"/>
    <property type="project" value="UniProtKB-KW"/>
</dbReference>
<dbReference type="InterPro" id="IPR002575">
    <property type="entry name" value="Aminoglycoside_PTrfase"/>
</dbReference>
<sequence length="314" mass="34783">MHDILSRFGLTVSHIRHDLAIPGSPERCITRSVAETTDGSLWLVEKLGENQAASRATVAALLDSLAACNAPFIHAPASTGEGGHILHTPEGVWQCTPFITGVELPRPDYIDDAWRGRLIGQFITGLQKAGNTLPEIPEANTPALPSYVAALADIIRQREPGIHARIAEILPHFTPLFTMLPHLPAAIAHGDCHPLNIIWGENSIRGVIDWEFAGRKPVLYDAANCIGCVGFEHPDWLVRGLVPALIAELHAGAVLTDETLPWLLPFTCALRFAWLSEWLRRKDREMIDMELDYMHILLRHGKAIESRWREACQP</sequence>
<dbReference type="Pfam" id="PF01636">
    <property type="entry name" value="APH"/>
    <property type="match status" value="1"/>
</dbReference>
<evidence type="ECO:0000313" key="3">
    <source>
        <dbReference type="Proteomes" id="UP000503840"/>
    </source>
</evidence>
<gene>
    <name evidence="2" type="ORF">DSM101010T_19080</name>
</gene>
<protein>
    <submittedName>
        <fullName evidence="2">Aminoglycoside phosphotransferase</fullName>
    </submittedName>
</protein>
<proteinExistence type="predicted"/>
<name>A0A7J0BIE8_9BACT</name>
<keyword evidence="3" id="KW-1185">Reference proteome</keyword>
<dbReference type="AlphaFoldDB" id="A0A7J0BIE8"/>
<dbReference type="InterPro" id="IPR011009">
    <property type="entry name" value="Kinase-like_dom_sf"/>
</dbReference>
<reference evidence="2 3" key="1">
    <citation type="submission" date="2020-05" db="EMBL/GenBank/DDBJ databases">
        <title>Draft genome sequence of Desulfovibrio sp. strain HN2T.</title>
        <authorList>
            <person name="Ueno A."/>
            <person name="Tamazawa S."/>
            <person name="Tamamura S."/>
            <person name="Murakami T."/>
            <person name="Kiyama T."/>
            <person name="Inomata H."/>
            <person name="Amano Y."/>
            <person name="Miyakawa K."/>
            <person name="Tamaki H."/>
            <person name="Naganuma T."/>
            <person name="Kaneko K."/>
        </authorList>
    </citation>
    <scope>NUCLEOTIDE SEQUENCE [LARGE SCALE GENOMIC DNA]</scope>
    <source>
        <strain evidence="2 3">HN2</strain>
    </source>
</reference>
<dbReference type="Proteomes" id="UP000503840">
    <property type="component" value="Unassembled WGS sequence"/>
</dbReference>
<feature type="domain" description="Aminoglycoside phosphotransferase" evidence="1">
    <location>
        <begin position="50"/>
        <end position="235"/>
    </location>
</feature>
<dbReference type="RefSeq" id="WP_174405193.1">
    <property type="nucleotide sequence ID" value="NZ_BLVO01000013.1"/>
</dbReference>